<sequence length="109" mass="12494">EKSATCLKQVLDSCSWQSFTQVFHLSNFDHIQNSMKSTNIKDEFDPCHSSNIKLCNRNYERAAATGDCEQIKKSLPCLTKVLVSCSWNAFNQVFHLSNFDHIQNSMKCK</sequence>
<proteinExistence type="predicted"/>
<evidence type="ECO:0000313" key="1">
    <source>
        <dbReference type="EMBL" id="CAL1544566.1"/>
    </source>
</evidence>
<gene>
    <name evidence="1" type="ORF">GSLYS_00018079001</name>
</gene>
<name>A0AAV2IG79_LYMST</name>
<protein>
    <submittedName>
        <fullName evidence="1">Uncharacterized protein</fullName>
    </submittedName>
</protein>
<comment type="caution">
    <text evidence="1">The sequence shown here is derived from an EMBL/GenBank/DDBJ whole genome shotgun (WGS) entry which is preliminary data.</text>
</comment>
<dbReference type="AlphaFoldDB" id="A0AAV2IG79"/>
<organism evidence="1 2">
    <name type="scientific">Lymnaea stagnalis</name>
    <name type="common">Great pond snail</name>
    <name type="synonym">Helix stagnalis</name>
    <dbReference type="NCBI Taxonomy" id="6523"/>
    <lineage>
        <taxon>Eukaryota</taxon>
        <taxon>Metazoa</taxon>
        <taxon>Spiralia</taxon>
        <taxon>Lophotrochozoa</taxon>
        <taxon>Mollusca</taxon>
        <taxon>Gastropoda</taxon>
        <taxon>Heterobranchia</taxon>
        <taxon>Euthyneura</taxon>
        <taxon>Panpulmonata</taxon>
        <taxon>Hygrophila</taxon>
        <taxon>Lymnaeoidea</taxon>
        <taxon>Lymnaeidae</taxon>
        <taxon>Lymnaea</taxon>
    </lineage>
</organism>
<dbReference type="EMBL" id="CAXITT010000630">
    <property type="protein sequence ID" value="CAL1544566.1"/>
    <property type="molecule type" value="Genomic_DNA"/>
</dbReference>
<feature type="non-terminal residue" evidence="1">
    <location>
        <position position="1"/>
    </location>
</feature>
<reference evidence="1 2" key="1">
    <citation type="submission" date="2024-04" db="EMBL/GenBank/DDBJ databases">
        <authorList>
            <consortium name="Genoscope - CEA"/>
            <person name="William W."/>
        </authorList>
    </citation>
    <scope>NUCLEOTIDE SEQUENCE [LARGE SCALE GENOMIC DNA]</scope>
</reference>
<dbReference type="Proteomes" id="UP001497497">
    <property type="component" value="Unassembled WGS sequence"/>
</dbReference>
<accession>A0AAV2IG79</accession>
<evidence type="ECO:0000313" key="2">
    <source>
        <dbReference type="Proteomes" id="UP001497497"/>
    </source>
</evidence>
<keyword evidence="2" id="KW-1185">Reference proteome</keyword>